<dbReference type="GO" id="GO:0003677">
    <property type="term" value="F:DNA binding"/>
    <property type="evidence" value="ECO:0007669"/>
    <property type="project" value="UniProtKB-UniRule"/>
</dbReference>
<feature type="domain" description="Core-binding (CB)" evidence="7">
    <location>
        <begin position="5"/>
        <end position="82"/>
    </location>
</feature>
<comment type="similarity">
    <text evidence="1">Belongs to the 'phage' integrase family.</text>
</comment>
<organism evidence="8 9">
    <name type="scientific">Candidatus Magasanikbacteria bacterium CG_4_10_14_0_2_um_filter_33_14</name>
    <dbReference type="NCBI Taxonomy" id="1974636"/>
    <lineage>
        <taxon>Bacteria</taxon>
        <taxon>Candidatus Magasanikiibacteriota</taxon>
    </lineage>
</organism>
<dbReference type="EMBL" id="PFPL01000011">
    <property type="protein sequence ID" value="PIZ96674.1"/>
    <property type="molecule type" value="Genomic_DNA"/>
</dbReference>
<dbReference type="InterPro" id="IPR013762">
    <property type="entry name" value="Integrase-like_cat_sf"/>
</dbReference>
<dbReference type="InterPro" id="IPR002104">
    <property type="entry name" value="Integrase_catalytic"/>
</dbReference>
<dbReference type="Pfam" id="PF13495">
    <property type="entry name" value="Phage_int_SAM_4"/>
    <property type="match status" value="1"/>
</dbReference>
<dbReference type="PROSITE" id="PS51900">
    <property type="entry name" value="CB"/>
    <property type="match status" value="1"/>
</dbReference>
<dbReference type="InterPro" id="IPR004107">
    <property type="entry name" value="Integrase_SAM-like_N"/>
</dbReference>
<evidence type="ECO:0000256" key="3">
    <source>
        <dbReference type="ARBA" id="ARBA00023125"/>
    </source>
</evidence>
<proteinExistence type="inferred from homology"/>
<protein>
    <recommendedName>
        <fullName evidence="10">Integrase</fullName>
    </recommendedName>
</protein>
<gene>
    <name evidence="8" type="ORF">COX80_00720</name>
</gene>
<evidence type="ECO:0000259" key="6">
    <source>
        <dbReference type="PROSITE" id="PS51898"/>
    </source>
</evidence>
<accession>A0A2M7VBT7</accession>
<dbReference type="InterPro" id="IPR050090">
    <property type="entry name" value="Tyrosine_recombinase_XerCD"/>
</dbReference>
<feature type="domain" description="Tyr recombinase" evidence="6">
    <location>
        <begin position="98"/>
        <end position="270"/>
    </location>
</feature>
<evidence type="ECO:0000256" key="2">
    <source>
        <dbReference type="ARBA" id="ARBA00022908"/>
    </source>
</evidence>
<name>A0A2M7VBT7_9BACT</name>
<keyword evidence="4" id="KW-0233">DNA recombination</keyword>
<comment type="caution">
    <text evidence="8">The sequence shown here is derived from an EMBL/GenBank/DDBJ whole genome shotgun (WGS) entry which is preliminary data.</text>
</comment>
<dbReference type="GO" id="GO:0006310">
    <property type="term" value="P:DNA recombination"/>
    <property type="evidence" value="ECO:0007669"/>
    <property type="project" value="UniProtKB-KW"/>
</dbReference>
<sequence length="272" mass="31869">MSEKQSVTKTRNKLLQKKYSEKTITTYLFYLQKYFEFLKNKKIKDNPKSVQKFLDQKKKEKLSTQSLNLILNILNFFYTNVQTNVDKLVIKHYKTKDKRPQTLNELQIKKLLANTNNTKHYLIFALAYGSGLKISELVSLRVKDLDFENNLIKICNKQGKQLRTSILPTILKDKLQQYIKTKKTNFPLFSNTKSTQLSTRTLQQAFIRALNRSKIKKQASFQSLRHSFATQVLESGVDKQSLQKVLGLKNIRSIDKYKKNIKIEKIRIKSPL</sequence>
<evidence type="ECO:0000313" key="9">
    <source>
        <dbReference type="Proteomes" id="UP000231453"/>
    </source>
</evidence>
<dbReference type="Proteomes" id="UP000231453">
    <property type="component" value="Unassembled WGS sequence"/>
</dbReference>
<dbReference type="GO" id="GO:0015074">
    <property type="term" value="P:DNA integration"/>
    <property type="evidence" value="ECO:0007669"/>
    <property type="project" value="UniProtKB-KW"/>
</dbReference>
<dbReference type="InterPro" id="IPR011010">
    <property type="entry name" value="DNA_brk_join_enz"/>
</dbReference>
<dbReference type="InterPro" id="IPR044068">
    <property type="entry name" value="CB"/>
</dbReference>
<dbReference type="PANTHER" id="PTHR30349:SF64">
    <property type="entry name" value="PROPHAGE INTEGRASE INTD-RELATED"/>
    <property type="match status" value="1"/>
</dbReference>
<dbReference type="Gene3D" id="1.10.150.130">
    <property type="match status" value="1"/>
</dbReference>
<evidence type="ECO:0000256" key="4">
    <source>
        <dbReference type="ARBA" id="ARBA00023172"/>
    </source>
</evidence>
<dbReference type="AlphaFoldDB" id="A0A2M7VBT7"/>
<dbReference type="Gene3D" id="1.10.443.10">
    <property type="entry name" value="Intergrase catalytic core"/>
    <property type="match status" value="1"/>
</dbReference>
<evidence type="ECO:0000256" key="1">
    <source>
        <dbReference type="ARBA" id="ARBA00008857"/>
    </source>
</evidence>
<evidence type="ECO:0000259" key="7">
    <source>
        <dbReference type="PROSITE" id="PS51900"/>
    </source>
</evidence>
<evidence type="ECO:0008006" key="10">
    <source>
        <dbReference type="Google" id="ProtNLM"/>
    </source>
</evidence>
<dbReference type="PANTHER" id="PTHR30349">
    <property type="entry name" value="PHAGE INTEGRASE-RELATED"/>
    <property type="match status" value="1"/>
</dbReference>
<evidence type="ECO:0000256" key="5">
    <source>
        <dbReference type="PROSITE-ProRule" id="PRU01248"/>
    </source>
</evidence>
<evidence type="ECO:0000313" key="8">
    <source>
        <dbReference type="EMBL" id="PIZ96674.1"/>
    </source>
</evidence>
<reference evidence="9" key="1">
    <citation type="submission" date="2017-09" db="EMBL/GenBank/DDBJ databases">
        <title>Depth-based differentiation of microbial function through sediment-hosted aquifers and enrichment of novel symbionts in the deep terrestrial subsurface.</title>
        <authorList>
            <person name="Probst A.J."/>
            <person name="Ladd B."/>
            <person name="Jarett J.K."/>
            <person name="Geller-Mcgrath D.E."/>
            <person name="Sieber C.M.K."/>
            <person name="Emerson J.B."/>
            <person name="Anantharaman K."/>
            <person name="Thomas B.C."/>
            <person name="Malmstrom R."/>
            <person name="Stieglmeier M."/>
            <person name="Klingl A."/>
            <person name="Woyke T."/>
            <person name="Ryan C.M."/>
            <person name="Banfield J.F."/>
        </authorList>
    </citation>
    <scope>NUCLEOTIDE SEQUENCE [LARGE SCALE GENOMIC DNA]</scope>
</reference>
<dbReference type="Pfam" id="PF00589">
    <property type="entry name" value="Phage_integrase"/>
    <property type="match status" value="1"/>
</dbReference>
<dbReference type="PROSITE" id="PS51898">
    <property type="entry name" value="TYR_RECOMBINASE"/>
    <property type="match status" value="1"/>
</dbReference>
<keyword evidence="3 5" id="KW-0238">DNA-binding</keyword>
<dbReference type="InterPro" id="IPR010998">
    <property type="entry name" value="Integrase_recombinase_N"/>
</dbReference>
<keyword evidence="2" id="KW-0229">DNA integration</keyword>
<dbReference type="SUPFAM" id="SSF56349">
    <property type="entry name" value="DNA breaking-rejoining enzymes"/>
    <property type="match status" value="1"/>
</dbReference>